<evidence type="ECO:0000256" key="1">
    <source>
        <dbReference type="ARBA" id="ARBA00023002"/>
    </source>
</evidence>
<accession>A0A0S7WFL0</accession>
<proteinExistence type="predicted"/>
<evidence type="ECO:0000313" key="4">
    <source>
        <dbReference type="Proteomes" id="UP000051124"/>
    </source>
</evidence>
<feature type="non-terminal residue" evidence="3">
    <location>
        <position position="221"/>
    </location>
</feature>
<evidence type="ECO:0000259" key="2">
    <source>
        <dbReference type="SMART" id="SM01003"/>
    </source>
</evidence>
<dbReference type="Proteomes" id="UP000051124">
    <property type="component" value="Unassembled WGS sequence"/>
</dbReference>
<organism evidence="3 4">
    <name type="scientific">candidate division TA06 bacterium DG_26</name>
    <dbReference type="NCBI Taxonomy" id="1703771"/>
    <lineage>
        <taxon>Bacteria</taxon>
        <taxon>Bacteria division TA06</taxon>
    </lineage>
</organism>
<reference evidence="3 4" key="1">
    <citation type="journal article" date="2015" name="Microbiome">
        <title>Genomic resolution of linkages in carbon, nitrogen, and sulfur cycling among widespread estuary sediment bacteria.</title>
        <authorList>
            <person name="Baker B.J."/>
            <person name="Lazar C.S."/>
            <person name="Teske A.P."/>
            <person name="Dick G.J."/>
        </authorList>
    </citation>
    <scope>NUCLEOTIDE SEQUENCE [LARGE SCALE GENOMIC DNA]</scope>
    <source>
        <strain evidence="3">DG_26</strain>
    </source>
</reference>
<name>A0A0S7WFL0_UNCT6</name>
<dbReference type="FunFam" id="3.40.50.720:FF:000087">
    <property type="entry name" value="alpha-aminoadipic semialdehyde synthase, mitochondrial"/>
    <property type="match status" value="1"/>
</dbReference>
<dbReference type="GO" id="GO:0019878">
    <property type="term" value="P:lysine biosynthetic process via aminoadipic acid"/>
    <property type="evidence" value="ECO:0007669"/>
    <property type="project" value="TreeGrafter"/>
</dbReference>
<protein>
    <recommendedName>
        <fullName evidence="2">Alanine dehydrogenase/pyridine nucleotide transhydrogenase N-terminal domain-containing protein</fullName>
    </recommendedName>
</protein>
<dbReference type="PANTHER" id="PTHR11133">
    <property type="entry name" value="SACCHAROPINE DEHYDROGENASE"/>
    <property type="match status" value="1"/>
</dbReference>
<dbReference type="Pfam" id="PF05222">
    <property type="entry name" value="AlaDh_PNT_N"/>
    <property type="match status" value="1"/>
</dbReference>
<keyword evidence="1" id="KW-0560">Oxidoreductase</keyword>
<dbReference type="SUPFAM" id="SSF52283">
    <property type="entry name" value="Formate/glycerate dehydrogenase catalytic domain-like"/>
    <property type="match status" value="1"/>
</dbReference>
<dbReference type="GO" id="GO:0004753">
    <property type="term" value="F:saccharopine dehydrogenase activity"/>
    <property type="evidence" value="ECO:0007669"/>
    <property type="project" value="TreeGrafter"/>
</dbReference>
<gene>
    <name evidence="3" type="ORF">AMJ40_06630</name>
</gene>
<dbReference type="InterPro" id="IPR051168">
    <property type="entry name" value="AASS"/>
</dbReference>
<sequence>MGIRREDKNRWERRSPLIPQHVRELKQEHSIETVVQPSPIRSFSDDEYLDAGATVQDDLSPCPIIFAIKEIPSSFFEQKKTYAFFSHTIKGQQYNMPMLKKLMELECQLIEYERIVDSQGKRLIAFGKYAGMAGMIDTFWALGKKLSREGIDNPFTLVEQTVQYESLEAAKMGIGRAAQAIERDGIAALLSPLIFGIAGYGNVSKGAQEILDLLPIHTITP</sequence>
<dbReference type="SMART" id="SM01003">
    <property type="entry name" value="AlaDh_PNT_N"/>
    <property type="match status" value="1"/>
</dbReference>
<dbReference type="PANTHER" id="PTHR11133:SF22">
    <property type="entry name" value="ALPHA-AMINOADIPIC SEMIALDEHYDE SYNTHASE, MITOCHONDRIAL"/>
    <property type="match status" value="1"/>
</dbReference>
<feature type="domain" description="Alanine dehydrogenase/pyridine nucleotide transhydrogenase N-terminal" evidence="2">
    <location>
        <begin position="2"/>
        <end position="133"/>
    </location>
</feature>
<dbReference type="AlphaFoldDB" id="A0A0S7WFL0"/>
<evidence type="ECO:0000313" key="3">
    <source>
        <dbReference type="EMBL" id="KPJ48910.1"/>
    </source>
</evidence>
<comment type="caution">
    <text evidence="3">The sequence shown here is derived from an EMBL/GenBank/DDBJ whole genome shotgun (WGS) entry which is preliminary data.</text>
</comment>
<dbReference type="EMBL" id="LIZT01000086">
    <property type="protein sequence ID" value="KPJ48910.1"/>
    <property type="molecule type" value="Genomic_DNA"/>
</dbReference>
<dbReference type="GO" id="GO:0005737">
    <property type="term" value="C:cytoplasm"/>
    <property type="evidence" value="ECO:0007669"/>
    <property type="project" value="TreeGrafter"/>
</dbReference>
<dbReference type="InterPro" id="IPR007886">
    <property type="entry name" value="AlaDH/PNT_N"/>
</dbReference>
<dbReference type="Gene3D" id="3.40.50.720">
    <property type="entry name" value="NAD(P)-binding Rossmann-like Domain"/>
    <property type="match status" value="1"/>
</dbReference>